<name>E6Q840_9ZZZZ</name>
<protein>
    <submittedName>
        <fullName evidence="2">Uncharacterized protein</fullName>
    </submittedName>
</protein>
<dbReference type="AlphaFoldDB" id="E6Q840"/>
<reference evidence="2" key="1">
    <citation type="submission" date="2009-10" db="EMBL/GenBank/DDBJ databases">
        <title>Diversity of trophic interactions inside an arsenic-rich microbial ecosystem.</title>
        <authorList>
            <person name="Bertin P.N."/>
            <person name="Heinrich-Salmeron A."/>
            <person name="Pelletier E."/>
            <person name="Goulhen-Chollet F."/>
            <person name="Arsene-Ploetze F."/>
            <person name="Gallien S."/>
            <person name="Calteau A."/>
            <person name="Vallenet D."/>
            <person name="Casiot C."/>
            <person name="Chane-Woon-Ming B."/>
            <person name="Giloteaux L."/>
            <person name="Barakat M."/>
            <person name="Bonnefoy V."/>
            <person name="Bruneel O."/>
            <person name="Chandler M."/>
            <person name="Cleiss J."/>
            <person name="Duran R."/>
            <person name="Elbaz-Poulichet F."/>
            <person name="Fonknechten N."/>
            <person name="Lauga B."/>
            <person name="Mornico D."/>
            <person name="Ortet P."/>
            <person name="Schaeffer C."/>
            <person name="Siguier P."/>
            <person name="Alexander Thil Smith A."/>
            <person name="Van Dorsselaer A."/>
            <person name="Weissenbach J."/>
            <person name="Medigue C."/>
            <person name="Le Paslier D."/>
        </authorList>
    </citation>
    <scope>NUCLEOTIDE SEQUENCE</scope>
</reference>
<sequence>MVRRDVMPYRDSNADRGRLRARGRFDERRCDDAATVRCRPPPNRRAGAFIECAYERKAFERGREILRREVRGTEDTRRRREIPYEVHRPILSLPRCGKSMSDRAVRQRENAHAIGVVELRRFGAFAAQRREIFLHRCDEMRHRPLEIICRRGVRRQRREHKERGDRSYHGNAQAIFKSEVLHGGASLSFGAAAFVRKQAFSFLQAPLSCRVRTIVMPSTHHCHAEYAPLSCRVGTAVMPSRLRSSRIEAQRRRKPPRYAAEPVPSERSESRGQLLGDYEAVSLTSTAIP</sequence>
<evidence type="ECO:0000256" key="1">
    <source>
        <dbReference type="SAM" id="MobiDB-lite"/>
    </source>
</evidence>
<proteinExistence type="predicted"/>
<accession>E6Q840</accession>
<evidence type="ECO:0000313" key="2">
    <source>
        <dbReference type="EMBL" id="CBI03366.1"/>
    </source>
</evidence>
<feature type="region of interest" description="Disordered" evidence="1">
    <location>
        <begin position="242"/>
        <end position="274"/>
    </location>
</feature>
<gene>
    <name evidence="2" type="ORF">CARN4_1530</name>
</gene>
<dbReference type="EMBL" id="CABO01000059">
    <property type="protein sequence ID" value="CBI03366.1"/>
    <property type="molecule type" value="Genomic_DNA"/>
</dbReference>
<organism evidence="2">
    <name type="scientific">mine drainage metagenome</name>
    <dbReference type="NCBI Taxonomy" id="410659"/>
    <lineage>
        <taxon>unclassified sequences</taxon>
        <taxon>metagenomes</taxon>
        <taxon>ecological metagenomes</taxon>
    </lineage>
</organism>
<comment type="caution">
    <text evidence="2">The sequence shown here is derived from an EMBL/GenBank/DDBJ whole genome shotgun (WGS) entry which is preliminary data.</text>
</comment>